<dbReference type="Gene3D" id="3.40.50.300">
    <property type="entry name" value="P-loop containing nucleotide triphosphate hydrolases"/>
    <property type="match status" value="2"/>
</dbReference>
<dbReference type="InterPro" id="IPR006555">
    <property type="entry name" value="ATP-dep_Helicase_C"/>
</dbReference>
<dbReference type="HOGENOM" id="CLU_006515_9_0_2"/>
<dbReference type="EC" id="5.6.2.3" evidence="15"/>
<evidence type="ECO:0000256" key="1">
    <source>
        <dbReference type="ARBA" id="ARBA00001966"/>
    </source>
</evidence>
<dbReference type="Pfam" id="PF13307">
    <property type="entry name" value="Helicase_C_2"/>
    <property type="match status" value="1"/>
</dbReference>
<keyword evidence="5" id="KW-0547">Nucleotide-binding</keyword>
<dbReference type="GO" id="GO:0005524">
    <property type="term" value="F:ATP binding"/>
    <property type="evidence" value="ECO:0007669"/>
    <property type="project" value="UniProtKB-KW"/>
</dbReference>
<keyword evidence="8 18" id="KW-0347">Helicase</keyword>
<sequence length="682" mass="77027">MEQQFCPNCSSIIFPNQKKCGSCGRAVDRSSGIGLDSFLNRSQPEKKMVKEENPEAPYLPYEPRPMQLEIITDVRRAIDEGRHIVMESGTGTGKTIVSLAAGLEHAMRTGKKIVYLTRTISQSDQVMKELRAISTIKQVSGITITGRNKSCPLFAKEGLDDLPPNVLSLMCDDKKKKSMNDNAGGCRFFDRTKAEINNVMSYCLKEFPTSAELDTYCEKAGVCPYEMKKMLMKEMDVVVAPYIHILSEDIRTNFIANLGGEDVPLLLIVDEAHNLIDAARDQESFSITMRMIEAAMDECTVTKTGETLNSIKIEDVIKFLKAAIKQLATQNISLGVKEFRLGKDALESLIMKRFNVTRNELNVLIEDMIGVGDKRMDTLSEKGDFSISEIYTLGVALRDWVMSDNDRYVRSVKTSENGEYLFAACIDPSDIVKFMQEQQGAVHMSGTLQPLEQYYKVMGLPRTAIARTYPSPFPKENRSVIYVDDVTTKYDKRDPVMMSRIENRIIDLCNAVEKNTLVFFPSYKMMKDMRASLELKIKKPMFWEESGQQKRTMNALNAFRRGSNGVFFSVMGGSVAEGIDFPGEELCFTIIVGIPYPPPSLELKAMSDMFDARYGPRMGWRYTSEVPAIRKIRQAIGRMIRTETDYGMAVILDSRVSEYQRQLEATLSKHPIKDAVDFFSKR</sequence>
<keyword evidence="13" id="KW-0234">DNA repair</keyword>
<keyword evidence="9" id="KW-0067">ATP-binding</keyword>
<dbReference type="PANTHER" id="PTHR11472:SF34">
    <property type="entry name" value="REGULATOR OF TELOMERE ELONGATION HELICASE 1"/>
    <property type="match status" value="1"/>
</dbReference>
<dbReference type="GO" id="GO:0003677">
    <property type="term" value="F:DNA binding"/>
    <property type="evidence" value="ECO:0007669"/>
    <property type="project" value="UniProtKB-KW"/>
</dbReference>
<keyword evidence="19" id="KW-1185">Reference proteome</keyword>
<comment type="similarity">
    <text evidence="2">Belongs to the helicase family. RAD3/XPD subfamily.</text>
</comment>
<name>A0A0A7LFR3_9ARCH</name>
<dbReference type="GO" id="GO:0016887">
    <property type="term" value="F:ATP hydrolysis activity"/>
    <property type="evidence" value="ECO:0007669"/>
    <property type="project" value="RHEA"/>
</dbReference>
<evidence type="ECO:0000256" key="5">
    <source>
        <dbReference type="ARBA" id="ARBA00022741"/>
    </source>
</evidence>
<evidence type="ECO:0000259" key="17">
    <source>
        <dbReference type="PROSITE" id="PS51193"/>
    </source>
</evidence>
<dbReference type="InterPro" id="IPR027417">
    <property type="entry name" value="P-loop_NTPase"/>
</dbReference>
<proteinExistence type="inferred from homology"/>
<accession>A0A0A7LFR3</accession>
<dbReference type="EMBL" id="CP010070">
    <property type="protein sequence ID" value="AIZ56346.1"/>
    <property type="molecule type" value="Genomic_DNA"/>
</dbReference>
<dbReference type="PANTHER" id="PTHR11472">
    <property type="entry name" value="DNA REPAIR DEAD HELICASE RAD3/XP-D SUBFAMILY MEMBER"/>
    <property type="match status" value="1"/>
</dbReference>
<evidence type="ECO:0000256" key="10">
    <source>
        <dbReference type="ARBA" id="ARBA00023004"/>
    </source>
</evidence>
<keyword evidence="7 18" id="KW-0378">Hydrolase</keyword>
<keyword evidence="14" id="KW-0413">Isomerase</keyword>
<dbReference type="GO" id="GO:0043139">
    <property type="term" value="F:5'-3' DNA helicase activity"/>
    <property type="evidence" value="ECO:0007669"/>
    <property type="project" value="UniProtKB-EC"/>
</dbReference>
<dbReference type="InterPro" id="IPR006554">
    <property type="entry name" value="Helicase-like_DEXD_c2"/>
</dbReference>
<dbReference type="InterPro" id="IPR014001">
    <property type="entry name" value="Helicase_ATP-bd"/>
</dbReference>
<keyword evidence="12" id="KW-0238">DNA-binding</keyword>
<evidence type="ECO:0000313" key="19">
    <source>
        <dbReference type="Proteomes" id="UP000030787"/>
    </source>
</evidence>
<dbReference type="SMART" id="SM00488">
    <property type="entry name" value="DEXDc2"/>
    <property type="match status" value="1"/>
</dbReference>
<comment type="cofactor">
    <cofactor evidence="1">
        <name>[4Fe-4S] cluster</name>
        <dbReference type="ChEBI" id="CHEBI:49883"/>
    </cofactor>
</comment>
<dbReference type="InterPro" id="IPR042493">
    <property type="entry name" value="XPD_DNA_FeS"/>
</dbReference>
<evidence type="ECO:0000256" key="14">
    <source>
        <dbReference type="ARBA" id="ARBA00023235"/>
    </source>
</evidence>
<dbReference type="Pfam" id="PF06777">
    <property type="entry name" value="HBB"/>
    <property type="match status" value="1"/>
</dbReference>
<dbReference type="Proteomes" id="UP000030787">
    <property type="component" value="Chromosome"/>
</dbReference>
<dbReference type="OrthoDB" id="27512at2157"/>
<dbReference type="SMART" id="SM00491">
    <property type="entry name" value="HELICc2"/>
    <property type="match status" value="1"/>
</dbReference>
<dbReference type="InterPro" id="IPR014013">
    <property type="entry name" value="Helic_SF1/SF2_ATP-bd_DinG/Rad3"/>
</dbReference>
<evidence type="ECO:0000256" key="6">
    <source>
        <dbReference type="ARBA" id="ARBA00022763"/>
    </source>
</evidence>
<dbReference type="Pfam" id="PF06733">
    <property type="entry name" value="DEAD_2"/>
    <property type="match status" value="1"/>
</dbReference>
<evidence type="ECO:0000256" key="8">
    <source>
        <dbReference type="ARBA" id="ARBA00022806"/>
    </source>
</evidence>
<comment type="catalytic activity">
    <reaction evidence="16">
        <text>ATP + H2O = ADP + phosphate + H(+)</text>
        <dbReference type="Rhea" id="RHEA:13065"/>
        <dbReference type="ChEBI" id="CHEBI:15377"/>
        <dbReference type="ChEBI" id="CHEBI:15378"/>
        <dbReference type="ChEBI" id="CHEBI:30616"/>
        <dbReference type="ChEBI" id="CHEBI:43474"/>
        <dbReference type="ChEBI" id="CHEBI:456216"/>
        <dbReference type="EC" id="5.6.2.3"/>
    </reaction>
</comment>
<dbReference type="SMART" id="SM00487">
    <property type="entry name" value="DEXDc"/>
    <property type="match status" value="1"/>
</dbReference>
<dbReference type="GO" id="GO:0006281">
    <property type="term" value="P:DNA repair"/>
    <property type="evidence" value="ECO:0007669"/>
    <property type="project" value="UniProtKB-KW"/>
</dbReference>
<dbReference type="STRING" id="1577791.Mpt1_c04530"/>
<dbReference type="PROSITE" id="PS51193">
    <property type="entry name" value="HELICASE_ATP_BIND_2"/>
    <property type="match status" value="1"/>
</dbReference>
<feature type="domain" description="Helicase ATP-binding" evidence="17">
    <location>
        <begin position="53"/>
        <end position="323"/>
    </location>
</feature>
<dbReference type="Gene3D" id="1.10.30.20">
    <property type="entry name" value="Bacterial XPD DNA helicase, FeS cluster domain"/>
    <property type="match status" value="1"/>
</dbReference>
<reference evidence="18 19" key="1">
    <citation type="journal article" date="2014" name="Appl. Environ. Microbiol.">
        <title>Comparative Genome Analysis of 'Candidatus Methanoplasma termitum' Indicates a New Mode of Energy Metabolism in the Seventh Order of Methanogens.</title>
        <authorList>
            <person name="Lang K."/>
            <person name="Schuldes J."/>
            <person name="Klingl A."/>
            <person name="Poehlein A."/>
            <person name="Daniel R."/>
            <person name="Brune A."/>
        </authorList>
    </citation>
    <scope>NUCLEOTIDE SEQUENCE [LARGE SCALE GENOMIC DNA]</scope>
    <source>
        <strain evidence="19">Mpt1</strain>
    </source>
</reference>
<evidence type="ECO:0000256" key="12">
    <source>
        <dbReference type="ARBA" id="ARBA00023125"/>
    </source>
</evidence>
<dbReference type="InterPro" id="IPR010614">
    <property type="entry name" value="RAD3-like_helicase_DEAD"/>
</dbReference>
<dbReference type="GO" id="GO:0046872">
    <property type="term" value="F:metal ion binding"/>
    <property type="evidence" value="ECO:0007669"/>
    <property type="project" value="UniProtKB-KW"/>
</dbReference>
<dbReference type="SUPFAM" id="SSF52540">
    <property type="entry name" value="P-loop containing nucleoside triphosphate hydrolases"/>
    <property type="match status" value="2"/>
</dbReference>
<evidence type="ECO:0000256" key="9">
    <source>
        <dbReference type="ARBA" id="ARBA00022840"/>
    </source>
</evidence>
<dbReference type="Gene3D" id="1.10.275.40">
    <property type="match status" value="1"/>
</dbReference>
<evidence type="ECO:0000313" key="18">
    <source>
        <dbReference type="EMBL" id="AIZ56346.1"/>
    </source>
</evidence>
<dbReference type="InterPro" id="IPR045028">
    <property type="entry name" value="DinG/Rad3-like"/>
</dbReference>
<dbReference type="KEGG" id="mear:Mpt1_c04530"/>
<evidence type="ECO:0000256" key="16">
    <source>
        <dbReference type="ARBA" id="ARBA00048954"/>
    </source>
</evidence>
<dbReference type="InterPro" id="IPR010643">
    <property type="entry name" value="HBB"/>
</dbReference>
<keyword evidence="4" id="KW-0479">Metal-binding</keyword>
<gene>
    <name evidence="18" type="ORF">Mpt1_c04530</name>
</gene>
<keyword evidence="11" id="KW-0411">Iron-sulfur</keyword>
<keyword evidence="10" id="KW-0408">Iron</keyword>
<dbReference type="GO" id="GO:0051539">
    <property type="term" value="F:4 iron, 4 sulfur cluster binding"/>
    <property type="evidence" value="ECO:0007669"/>
    <property type="project" value="UniProtKB-KW"/>
</dbReference>
<dbReference type="AlphaFoldDB" id="A0A0A7LFR3"/>
<evidence type="ECO:0000256" key="4">
    <source>
        <dbReference type="ARBA" id="ARBA00022723"/>
    </source>
</evidence>
<evidence type="ECO:0000256" key="3">
    <source>
        <dbReference type="ARBA" id="ARBA00022485"/>
    </source>
</evidence>
<evidence type="ECO:0000256" key="13">
    <source>
        <dbReference type="ARBA" id="ARBA00023204"/>
    </source>
</evidence>
<keyword evidence="6" id="KW-0227">DNA damage</keyword>
<evidence type="ECO:0000256" key="7">
    <source>
        <dbReference type="ARBA" id="ARBA00022801"/>
    </source>
</evidence>
<protein>
    <recommendedName>
        <fullName evidence="15">DNA 5'-3' helicase</fullName>
        <ecNumber evidence="15">5.6.2.3</ecNumber>
    </recommendedName>
</protein>
<evidence type="ECO:0000256" key="11">
    <source>
        <dbReference type="ARBA" id="ARBA00023014"/>
    </source>
</evidence>
<organism evidence="18 19">
    <name type="scientific">Candidatus Methanoplasma termitum</name>
    <dbReference type="NCBI Taxonomy" id="1577791"/>
    <lineage>
        <taxon>Archaea</taxon>
        <taxon>Methanobacteriati</taxon>
        <taxon>Thermoplasmatota</taxon>
        <taxon>Thermoplasmata</taxon>
        <taxon>Methanomassiliicoccales</taxon>
        <taxon>Methanomassiliicoccaceae</taxon>
        <taxon>Candidatus Methanoplasma</taxon>
    </lineage>
</organism>
<evidence type="ECO:0000256" key="15">
    <source>
        <dbReference type="ARBA" id="ARBA00044969"/>
    </source>
</evidence>
<keyword evidence="3" id="KW-0004">4Fe-4S</keyword>
<evidence type="ECO:0000256" key="2">
    <source>
        <dbReference type="ARBA" id="ARBA00009146"/>
    </source>
</evidence>